<evidence type="ECO:0000256" key="3">
    <source>
        <dbReference type="ARBA" id="ARBA00022475"/>
    </source>
</evidence>
<gene>
    <name evidence="9" type="ORF">SAMN05216232_3840</name>
</gene>
<sequence>MKPLNILVSLLRKYPIKLILISIIIIFLFLLGIQNVYMSTGNDTLVDSKTTLYQENQMLEEEFGGESIVVVYESETPLTPVNLAHMKELEDELITNKYIYSLISPVTLVEQLSEQQSEKYKDGISKTIDGLDQVGTKLLEVGNRLGRFPQDNDQAIAQSKGNQKKQGTSLNEFGKVLTGMDKKLESFSKNISYIYNYSDTMDATLPKKQETLNKMIYDDGNLRPMFNEVVIDDKYMLMIVKFGGKADDSVKSEVIDTINSYLDSHERASLKTMVSGKPVLDAAIRSSMKDSMQKMMMLSIILMVIVLFFVFKVRWRLLPLGIILIAVIGSVGLMGWLSIPITMVSMAVFPILIGLGIDYAIQFQNRYSEEMRFEKGDYDE</sequence>
<accession>A0A1H9KCH9</accession>
<evidence type="ECO:0000313" key="9">
    <source>
        <dbReference type="EMBL" id="SEQ96821.1"/>
    </source>
</evidence>
<reference evidence="9 10" key="1">
    <citation type="submission" date="2016-10" db="EMBL/GenBank/DDBJ databases">
        <authorList>
            <person name="Varghese N."/>
            <person name="Submissions S."/>
        </authorList>
    </citation>
    <scope>NUCLEOTIDE SEQUENCE [LARGE SCALE GENOMIC DNA]</scope>
    <source>
        <strain evidence="9 10">CGMCC 1.7734</strain>
    </source>
</reference>
<comment type="similarity">
    <text evidence="2">Belongs to the resistance-nodulation-cell division (RND) (TC 2.A.6) family. MmpL subfamily.</text>
</comment>
<protein>
    <submittedName>
        <fullName evidence="9">MMPL family protein</fullName>
    </submittedName>
</protein>
<keyword evidence="5 7" id="KW-1133">Transmembrane helix</keyword>
<dbReference type="InterPro" id="IPR050545">
    <property type="entry name" value="Mycobact_MmpL"/>
</dbReference>
<keyword evidence="3" id="KW-1003">Cell membrane</keyword>
<dbReference type="PANTHER" id="PTHR33406">
    <property type="entry name" value="MEMBRANE PROTEIN MJ1562-RELATED"/>
    <property type="match status" value="1"/>
</dbReference>
<proteinExistence type="inferred from homology"/>
<feature type="transmembrane region" description="Helical" evidence="7">
    <location>
        <begin position="344"/>
        <end position="361"/>
    </location>
</feature>
<dbReference type="Gene3D" id="1.20.1640.10">
    <property type="entry name" value="Multidrug efflux transporter AcrB transmembrane domain"/>
    <property type="match status" value="1"/>
</dbReference>
<feature type="domain" description="Membrane transport protein MMPL" evidence="8">
    <location>
        <begin position="149"/>
        <end position="372"/>
    </location>
</feature>
<evidence type="ECO:0000256" key="4">
    <source>
        <dbReference type="ARBA" id="ARBA00022692"/>
    </source>
</evidence>
<organism evidence="9 10">
    <name type="scientific">Virgibacillus subterraneus</name>
    <dbReference type="NCBI Taxonomy" id="621109"/>
    <lineage>
        <taxon>Bacteria</taxon>
        <taxon>Bacillati</taxon>
        <taxon>Bacillota</taxon>
        <taxon>Bacilli</taxon>
        <taxon>Bacillales</taxon>
        <taxon>Bacillaceae</taxon>
        <taxon>Virgibacillus</taxon>
    </lineage>
</organism>
<evidence type="ECO:0000256" key="5">
    <source>
        <dbReference type="ARBA" id="ARBA00022989"/>
    </source>
</evidence>
<dbReference type="RefSeq" id="WP_245736153.1">
    <property type="nucleotide sequence ID" value="NZ_FOEH01000008.1"/>
</dbReference>
<dbReference type="Proteomes" id="UP000198733">
    <property type="component" value="Unassembled WGS sequence"/>
</dbReference>
<evidence type="ECO:0000256" key="6">
    <source>
        <dbReference type="ARBA" id="ARBA00023136"/>
    </source>
</evidence>
<evidence type="ECO:0000256" key="2">
    <source>
        <dbReference type="ARBA" id="ARBA00010157"/>
    </source>
</evidence>
<dbReference type="EMBL" id="FOEH01000008">
    <property type="protein sequence ID" value="SEQ96821.1"/>
    <property type="molecule type" value="Genomic_DNA"/>
</dbReference>
<dbReference type="SUPFAM" id="SSF82866">
    <property type="entry name" value="Multidrug efflux transporter AcrB transmembrane domain"/>
    <property type="match status" value="1"/>
</dbReference>
<name>A0A1H9KCH9_9BACI</name>
<feature type="transmembrane region" description="Helical" evidence="7">
    <location>
        <begin position="295"/>
        <end position="311"/>
    </location>
</feature>
<keyword evidence="6 7" id="KW-0472">Membrane</keyword>
<evidence type="ECO:0000259" key="8">
    <source>
        <dbReference type="Pfam" id="PF03176"/>
    </source>
</evidence>
<dbReference type="PANTHER" id="PTHR33406:SF6">
    <property type="entry name" value="MEMBRANE PROTEIN YDGH-RELATED"/>
    <property type="match status" value="1"/>
</dbReference>
<dbReference type="InterPro" id="IPR004869">
    <property type="entry name" value="MMPL_dom"/>
</dbReference>
<feature type="transmembrane region" description="Helical" evidence="7">
    <location>
        <begin position="317"/>
        <end position="337"/>
    </location>
</feature>
<keyword evidence="10" id="KW-1185">Reference proteome</keyword>
<evidence type="ECO:0000313" key="10">
    <source>
        <dbReference type="Proteomes" id="UP000198733"/>
    </source>
</evidence>
<feature type="transmembrane region" description="Helical" evidence="7">
    <location>
        <begin position="14"/>
        <end position="33"/>
    </location>
</feature>
<comment type="subcellular location">
    <subcellularLocation>
        <location evidence="1">Cell membrane</location>
        <topology evidence="1">Multi-pass membrane protein</topology>
    </subcellularLocation>
</comment>
<comment type="caution">
    <text evidence="9">The sequence shown here is derived from an EMBL/GenBank/DDBJ whole genome shotgun (WGS) entry which is preliminary data.</text>
</comment>
<dbReference type="Pfam" id="PF03176">
    <property type="entry name" value="MMPL"/>
    <property type="match status" value="1"/>
</dbReference>
<evidence type="ECO:0000256" key="1">
    <source>
        <dbReference type="ARBA" id="ARBA00004651"/>
    </source>
</evidence>
<keyword evidence="4 7" id="KW-0812">Transmembrane</keyword>
<evidence type="ECO:0000256" key="7">
    <source>
        <dbReference type="SAM" id="Phobius"/>
    </source>
</evidence>